<evidence type="ECO:0000313" key="1">
    <source>
        <dbReference type="EMBL" id="MCB8878174.1"/>
    </source>
</evidence>
<proteinExistence type="predicted"/>
<dbReference type="SUPFAM" id="SSF53756">
    <property type="entry name" value="UDP-Glycosyltransferase/glycogen phosphorylase"/>
    <property type="match status" value="1"/>
</dbReference>
<name>A0A964E1F3_9PROT</name>
<dbReference type="AlphaFoldDB" id="A0A964E1F3"/>
<dbReference type="Proteomes" id="UP000708298">
    <property type="component" value="Unassembled WGS sequence"/>
</dbReference>
<reference evidence="1" key="1">
    <citation type="journal article" date="2021" name="Microorganisms">
        <title>Acidisoma silvae sp. nov. and Acidisomacellulosilytica sp. nov., Two Acidophilic Bacteria Isolated from Decaying Wood, Hydrolyzing Cellulose and Producing Poly-3-hydroxybutyrate.</title>
        <authorList>
            <person name="Mieszkin S."/>
            <person name="Pouder E."/>
            <person name="Uroz S."/>
            <person name="Simon-Colin C."/>
            <person name="Alain K."/>
        </authorList>
    </citation>
    <scope>NUCLEOTIDE SEQUENCE</scope>
    <source>
        <strain evidence="1">HW T2.11</strain>
    </source>
</reference>
<gene>
    <name evidence="1" type="ORF">ASILVAE211_23525</name>
</gene>
<dbReference type="RefSeq" id="WP_227323818.1">
    <property type="nucleotide sequence ID" value="NZ_JAESVB010000025.1"/>
</dbReference>
<reference evidence="1" key="2">
    <citation type="submission" date="2021-01" db="EMBL/GenBank/DDBJ databases">
        <authorList>
            <person name="Mieszkin S."/>
            <person name="Pouder E."/>
            <person name="Alain K."/>
        </authorList>
    </citation>
    <scope>NUCLEOTIDE SEQUENCE</scope>
    <source>
        <strain evidence="1">HW T2.11</strain>
    </source>
</reference>
<protein>
    <submittedName>
        <fullName evidence="1">Uncharacterized protein</fullName>
    </submittedName>
</protein>
<dbReference type="EMBL" id="JAESVB010000025">
    <property type="protein sequence ID" value="MCB8878174.1"/>
    <property type="molecule type" value="Genomic_DNA"/>
</dbReference>
<sequence length="375" mass="42254">MFILWIGKAPTSGDGGDEVFDRKTITALRDLGHIVSTIFPKRAPRWLELWNLARGIPNYRAAFATEANRRLVQESQLGHDLTICSWEPLDVLAFGMKGPLVLVAHNITSQALRKIFPRNPLFWLLAFQAGWWEKKLYSLPYVTAIATLSKNDRDYLVNLPNARPVVLTIPGMPPVTLLKPEAKVVNELVLAGTYEWRPKRRDAVKFAKDYLRSKSHFPILGGNLPRQATDILPVSLLPSEDESADAIRFGIISDRFESGHKLKTLAYIAQNQIVLSLSEVNNDISDVKDHYFFVRRIKDASEILGHVMSISRMDPGMLRDRLVRFQLACAERYNWEAVAITLVQAGPSEKVHKVQIPELTDQKSGQTASGHKQLA</sequence>
<evidence type="ECO:0000313" key="2">
    <source>
        <dbReference type="Proteomes" id="UP000708298"/>
    </source>
</evidence>
<keyword evidence="2" id="KW-1185">Reference proteome</keyword>
<accession>A0A964E1F3</accession>
<organism evidence="1 2">
    <name type="scientific">Acidisoma silvae</name>
    <dbReference type="NCBI Taxonomy" id="2802396"/>
    <lineage>
        <taxon>Bacteria</taxon>
        <taxon>Pseudomonadati</taxon>
        <taxon>Pseudomonadota</taxon>
        <taxon>Alphaproteobacteria</taxon>
        <taxon>Acetobacterales</taxon>
        <taxon>Acidocellaceae</taxon>
        <taxon>Acidisoma</taxon>
    </lineage>
</organism>
<comment type="caution">
    <text evidence="1">The sequence shown here is derived from an EMBL/GenBank/DDBJ whole genome shotgun (WGS) entry which is preliminary data.</text>
</comment>